<evidence type="ECO:0000313" key="4">
    <source>
        <dbReference type="Proteomes" id="UP000283442"/>
    </source>
</evidence>
<dbReference type="CDD" id="cd00093">
    <property type="entry name" value="HTH_XRE"/>
    <property type="match status" value="1"/>
</dbReference>
<dbReference type="Gene3D" id="1.10.260.40">
    <property type="entry name" value="lambda repressor-like DNA-binding domains"/>
    <property type="match status" value="1"/>
</dbReference>
<dbReference type="InterPro" id="IPR001387">
    <property type="entry name" value="Cro/C1-type_HTH"/>
</dbReference>
<dbReference type="Pfam" id="PF01381">
    <property type="entry name" value="HTH_3"/>
    <property type="match status" value="1"/>
</dbReference>
<dbReference type="PANTHER" id="PTHR46558">
    <property type="entry name" value="TRACRIPTIONAL REGULATORY PROTEIN-RELATED-RELATED"/>
    <property type="match status" value="1"/>
</dbReference>
<dbReference type="PROSITE" id="PS50943">
    <property type="entry name" value="HTH_CROC1"/>
    <property type="match status" value="1"/>
</dbReference>
<name>A0A414NZX1_9FIRM</name>
<dbReference type="Proteomes" id="UP000283442">
    <property type="component" value="Unassembled WGS sequence"/>
</dbReference>
<feature type="domain" description="HTH cro/C1-type" evidence="2">
    <location>
        <begin position="4"/>
        <end position="58"/>
    </location>
</feature>
<gene>
    <name evidence="3" type="ORF">DW674_00925</name>
</gene>
<dbReference type="EMBL" id="QRHE01000001">
    <property type="protein sequence ID" value="RHF53457.1"/>
    <property type="molecule type" value="Genomic_DNA"/>
</dbReference>
<protein>
    <submittedName>
        <fullName evidence="3">XRE family transcriptional regulator</fullName>
    </submittedName>
</protein>
<dbReference type="SMART" id="SM00530">
    <property type="entry name" value="HTH_XRE"/>
    <property type="match status" value="1"/>
</dbReference>
<sequence>MNRIKELRAAKNLTQEKLGEILNVQKAAISKYENGRADPSVDILKRMACYFNVSSDYLLELSDTARPPVAPSSTLALSAHEQDLLHKYHTLTDEHKGLLNTQLDAMYNLDKPKAEDAAT</sequence>
<dbReference type="InterPro" id="IPR010982">
    <property type="entry name" value="Lambda_DNA-bd_dom_sf"/>
</dbReference>
<proteinExistence type="predicted"/>
<dbReference type="GO" id="GO:0003677">
    <property type="term" value="F:DNA binding"/>
    <property type="evidence" value="ECO:0007669"/>
    <property type="project" value="UniProtKB-KW"/>
</dbReference>
<evidence type="ECO:0000259" key="2">
    <source>
        <dbReference type="PROSITE" id="PS50943"/>
    </source>
</evidence>
<reference evidence="3 4" key="1">
    <citation type="submission" date="2018-08" db="EMBL/GenBank/DDBJ databases">
        <title>A genome reference for cultivated species of the human gut microbiota.</title>
        <authorList>
            <person name="Zou Y."/>
            <person name="Xue W."/>
            <person name="Luo G."/>
        </authorList>
    </citation>
    <scope>NUCLEOTIDE SEQUENCE [LARGE SCALE GENOMIC DNA]</scope>
    <source>
        <strain evidence="3 4">AM25-21AC</strain>
    </source>
</reference>
<dbReference type="AlphaFoldDB" id="A0A414NZX1"/>
<keyword evidence="1" id="KW-0238">DNA-binding</keyword>
<dbReference type="RefSeq" id="WP_118174506.1">
    <property type="nucleotide sequence ID" value="NZ_JAQEAO010000018.1"/>
</dbReference>
<organism evidence="3 4">
    <name type="scientific">Mitsuokella multacida</name>
    <dbReference type="NCBI Taxonomy" id="52226"/>
    <lineage>
        <taxon>Bacteria</taxon>
        <taxon>Bacillati</taxon>
        <taxon>Bacillota</taxon>
        <taxon>Negativicutes</taxon>
        <taxon>Selenomonadales</taxon>
        <taxon>Selenomonadaceae</taxon>
        <taxon>Mitsuokella</taxon>
    </lineage>
</organism>
<evidence type="ECO:0000256" key="1">
    <source>
        <dbReference type="ARBA" id="ARBA00023125"/>
    </source>
</evidence>
<comment type="caution">
    <text evidence="3">The sequence shown here is derived from an EMBL/GenBank/DDBJ whole genome shotgun (WGS) entry which is preliminary data.</text>
</comment>
<dbReference type="OrthoDB" id="8115576at2"/>
<evidence type="ECO:0000313" key="3">
    <source>
        <dbReference type="EMBL" id="RHF53457.1"/>
    </source>
</evidence>
<dbReference type="PANTHER" id="PTHR46558:SF11">
    <property type="entry name" value="HTH-TYPE TRANSCRIPTIONAL REGULATOR XRE"/>
    <property type="match status" value="1"/>
</dbReference>
<dbReference type="SUPFAM" id="SSF47413">
    <property type="entry name" value="lambda repressor-like DNA-binding domains"/>
    <property type="match status" value="1"/>
</dbReference>
<accession>A0A414NZX1</accession>